<evidence type="ECO:0000313" key="11">
    <source>
        <dbReference type="Proteomes" id="UP000754644"/>
    </source>
</evidence>
<dbReference type="Proteomes" id="UP000754644">
    <property type="component" value="Unassembled WGS sequence"/>
</dbReference>
<comment type="subcellular location">
    <subcellularLocation>
        <location evidence="1">Membrane</location>
        <topology evidence="1">Single-pass membrane protein</topology>
    </subcellularLocation>
</comment>
<dbReference type="GO" id="GO:0009306">
    <property type="term" value="P:protein secretion"/>
    <property type="evidence" value="ECO:0007669"/>
    <property type="project" value="InterPro"/>
</dbReference>
<dbReference type="PANTHER" id="PTHR30386:SF28">
    <property type="entry name" value="EXPORTED PROTEIN"/>
    <property type="match status" value="1"/>
</dbReference>
<evidence type="ECO:0000256" key="1">
    <source>
        <dbReference type="ARBA" id="ARBA00004167"/>
    </source>
</evidence>
<dbReference type="Pfam" id="PF26002">
    <property type="entry name" value="Beta-barrel_AprE"/>
    <property type="match status" value="1"/>
</dbReference>
<sequence>MVDTSRQPDGVDLAAGAGSAAGADLAAGAGQRAHTEPLFTAKSLLFRQQQNIGQARLIGPPHLTTIVILLTVILVTAMIFLTRFDYVRKQSVPGFLEYSVTTKRLYPERSGKIERLNVRPGDVVTAGQILAVVSSDLPQQIEYGRNAIADFERLITHPHQARDDFTANNRILMKKMQAQIDALTTAGKLQQEMINIQQLKEDQAAKIRKASLALLQAGQISPLNFSEREERWHSIRQATTELRATLANLQAQQTQLQITVANNAITQRVGLLPMNAEIVRLEQSRNNYQREIRQELIAPLDGRIATLLHELGEHVSPDMPILTLAPNTGILQAKLMIASHAIGFIRPGQAVNLLYDAFPHQQFGSYPGQVIDVSRHPLTALDQTRLPRGAPPVYLATISLNEHHISAYGKAIRLREGMTLKADILLESRSLIAWLFEPLFIMRGRGSS</sequence>
<dbReference type="InterPro" id="IPR058982">
    <property type="entry name" value="Beta-barrel_AprE"/>
</dbReference>
<evidence type="ECO:0000256" key="7">
    <source>
        <dbReference type="SAM" id="Coils"/>
    </source>
</evidence>
<keyword evidence="3" id="KW-0813">Transport</keyword>
<comment type="similarity">
    <text evidence="2">Belongs to the membrane fusion protein (MFP) (TC 8.A.1) family.</text>
</comment>
<dbReference type="Gene3D" id="2.40.50.100">
    <property type="match status" value="1"/>
</dbReference>
<accession>A0A972VY32</accession>
<dbReference type="PROSITE" id="PS00543">
    <property type="entry name" value="HLYD_FAMILY"/>
    <property type="match status" value="1"/>
</dbReference>
<dbReference type="PANTHER" id="PTHR30386">
    <property type="entry name" value="MEMBRANE FUSION SUBUNIT OF EMRAB-TOLC MULTIDRUG EFFLUX PUMP"/>
    <property type="match status" value="1"/>
</dbReference>
<dbReference type="InterPro" id="IPR050739">
    <property type="entry name" value="MFP"/>
</dbReference>
<dbReference type="Gene3D" id="2.40.30.170">
    <property type="match status" value="1"/>
</dbReference>
<proteinExistence type="inferred from homology"/>
<comment type="caution">
    <text evidence="10">The sequence shown here is derived from an EMBL/GenBank/DDBJ whole genome shotgun (WGS) entry which is preliminary data.</text>
</comment>
<gene>
    <name evidence="10" type="ORF">HQ497_08890</name>
</gene>
<evidence type="ECO:0000256" key="2">
    <source>
        <dbReference type="ARBA" id="ARBA00009477"/>
    </source>
</evidence>
<keyword evidence="7" id="KW-0175">Coiled coil</keyword>
<evidence type="ECO:0000256" key="8">
    <source>
        <dbReference type="SAM" id="Phobius"/>
    </source>
</evidence>
<evidence type="ECO:0000259" key="9">
    <source>
        <dbReference type="Pfam" id="PF26002"/>
    </source>
</evidence>
<evidence type="ECO:0000256" key="5">
    <source>
        <dbReference type="ARBA" id="ARBA00022989"/>
    </source>
</evidence>
<dbReference type="GO" id="GO:0016020">
    <property type="term" value="C:membrane"/>
    <property type="evidence" value="ECO:0007669"/>
    <property type="project" value="UniProtKB-SubCell"/>
</dbReference>
<dbReference type="EMBL" id="JABMOJ010000331">
    <property type="protein sequence ID" value="NQV65469.1"/>
    <property type="molecule type" value="Genomic_DNA"/>
</dbReference>
<reference evidence="10" key="1">
    <citation type="submission" date="2020-05" db="EMBL/GenBank/DDBJ databases">
        <title>Sulfur intermediates as new biogeochemical hubs in an aquatic model microbial ecosystem.</title>
        <authorList>
            <person name="Vigneron A."/>
        </authorList>
    </citation>
    <scope>NUCLEOTIDE SEQUENCE</scope>
    <source>
        <strain evidence="10">Bin.250</strain>
    </source>
</reference>
<protein>
    <submittedName>
        <fullName evidence="10">HlyD family efflux transporter periplasmic adaptor subunit</fullName>
    </submittedName>
</protein>
<evidence type="ECO:0000313" key="10">
    <source>
        <dbReference type="EMBL" id="NQV65469.1"/>
    </source>
</evidence>
<dbReference type="AlphaFoldDB" id="A0A972VY32"/>
<dbReference type="InterPro" id="IPR006144">
    <property type="entry name" value="Secretion_HlyD_CS"/>
</dbReference>
<keyword evidence="4 8" id="KW-0812">Transmembrane</keyword>
<feature type="coiled-coil region" evidence="7">
    <location>
        <begin position="235"/>
        <end position="298"/>
    </location>
</feature>
<name>A0A972VY32_9GAMM</name>
<evidence type="ECO:0000256" key="6">
    <source>
        <dbReference type="ARBA" id="ARBA00023136"/>
    </source>
</evidence>
<evidence type="ECO:0000256" key="3">
    <source>
        <dbReference type="ARBA" id="ARBA00022448"/>
    </source>
</evidence>
<keyword evidence="6 8" id="KW-0472">Membrane</keyword>
<feature type="transmembrane region" description="Helical" evidence="8">
    <location>
        <begin position="63"/>
        <end position="81"/>
    </location>
</feature>
<evidence type="ECO:0000256" key="4">
    <source>
        <dbReference type="ARBA" id="ARBA00022692"/>
    </source>
</evidence>
<dbReference type="PRINTS" id="PR01490">
    <property type="entry name" value="RTXTOXIND"/>
</dbReference>
<keyword evidence="5 8" id="KW-1133">Transmembrane helix</keyword>
<feature type="domain" description="AprE-like beta-barrel" evidence="9">
    <location>
        <begin position="333"/>
        <end position="425"/>
    </location>
</feature>
<organism evidence="10 11">
    <name type="scientific">SAR86 cluster bacterium</name>
    <dbReference type="NCBI Taxonomy" id="2030880"/>
    <lineage>
        <taxon>Bacteria</taxon>
        <taxon>Pseudomonadati</taxon>
        <taxon>Pseudomonadota</taxon>
        <taxon>Gammaproteobacteria</taxon>
        <taxon>SAR86 cluster</taxon>
    </lineage>
</organism>